<feature type="domain" description="Phosphoribosyltransferase" evidence="1">
    <location>
        <begin position="19"/>
        <end position="189"/>
    </location>
</feature>
<keyword evidence="2" id="KW-0328">Glycosyltransferase</keyword>
<dbReference type="InterPro" id="IPR000836">
    <property type="entry name" value="PRTase_dom"/>
</dbReference>
<dbReference type="EMBL" id="JBHTCJ010000001">
    <property type="protein sequence ID" value="MFC7340361.1"/>
    <property type="molecule type" value="Genomic_DNA"/>
</dbReference>
<evidence type="ECO:0000259" key="1">
    <source>
        <dbReference type="Pfam" id="PF00156"/>
    </source>
</evidence>
<dbReference type="Gene3D" id="3.40.50.2020">
    <property type="match status" value="1"/>
</dbReference>
<dbReference type="Pfam" id="PF00156">
    <property type="entry name" value="Pribosyltran"/>
    <property type="match status" value="1"/>
</dbReference>
<reference evidence="3" key="1">
    <citation type="journal article" date="2019" name="Int. J. Syst. Evol. Microbiol.">
        <title>The Global Catalogue of Microorganisms (GCM) 10K type strain sequencing project: providing services to taxonomists for standard genome sequencing and annotation.</title>
        <authorList>
            <consortium name="The Broad Institute Genomics Platform"/>
            <consortium name="The Broad Institute Genome Sequencing Center for Infectious Disease"/>
            <person name="Wu L."/>
            <person name="Ma J."/>
        </authorList>
    </citation>
    <scope>NUCLEOTIDE SEQUENCE [LARGE SCALE GENOMIC DNA]</scope>
    <source>
        <strain evidence="3">WLHS5</strain>
    </source>
</reference>
<dbReference type="InterPro" id="IPR029057">
    <property type="entry name" value="PRTase-like"/>
</dbReference>
<organism evidence="2 3">
    <name type="scientific">Saccharopolyspora griseoalba</name>
    <dbReference type="NCBI Taxonomy" id="1431848"/>
    <lineage>
        <taxon>Bacteria</taxon>
        <taxon>Bacillati</taxon>
        <taxon>Actinomycetota</taxon>
        <taxon>Actinomycetes</taxon>
        <taxon>Pseudonocardiales</taxon>
        <taxon>Pseudonocardiaceae</taxon>
        <taxon>Saccharopolyspora</taxon>
    </lineage>
</organism>
<sequence>MPRMRARPSAAVGYTDRAHAGRVLARHLEDLDLVDPAVLGLARGGVPVAAEVARALGVRLRVCVARKIGAPGQPELALGAVTAHGPPGYDERLVASFGLGEEELERLCERERAEALRREQRYNRGAPPRLSGRDAVLVDDGLATGATARAAIGMLRTFGPRRVVLAVPVGSPESVGALREEADVVVCVVQPVGFSAVGQWYRDFSATSEEEIAEILAELGEEPGGGPSEGARS</sequence>
<dbReference type="GO" id="GO:0016757">
    <property type="term" value="F:glycosyltransferase activity"/>
    <property type="evidence" value="ECO:0007669"/>
    <property type="project" value="UniProtKB-KW"/>
</dbReference>
<name>A0ABW2LFM5_9PSEU</name>
<protein>
    <submittedName>
        <fullName evidence="2">Phosphoribosyltransferase</fullName>
    </submittedName>
</protein>
<gene>
    <name evidence="2" type="ORF">ACFQRI_02975</name>
</gene>
<evidence type="ECO:0000313" key="3">
    <source>
        <dbReference type="Proteomes" id="UP001596504"/>
    </source>
</evidence>
<dbReference type="RefSeq" id="WP_380664101.1">
    <property type="nucleotide sequence ID" value="NZ_JBHTCJ010000001.1"/>
</dbReference>
<dbReference type="Proteomes" id="UP001596504">
    <property type="component" value="Unassembled WGS sequence"/>
</dbReference>
<accession>A0ABW2LFM5</accession>
<keyword evidence="3" id="KW-1185">Reference proteome</keyword>
<comment type="caution">
    <text evidence="2">The sequence shown here is derived from an EMBL/GenBank/DDBJ whole genome shotgun (WGS) entry which is preliminary data.</text>
</comment>
<dbReference type="Gene3D" id="3.30.1310.20">
    <property type="entry name" value="PRTase-like"/>
    <property type="match status" value="1"/>
</dbReference>
<keyword evidence="2" id="KW-0808">Transferase</keyword>
<evidence type="ECO:0000313" key="2">
    <source>
        <dbReference type="EMBL" id="MFC7340361.1"/>
    </source>
</evidence>
<proteinExistence type="predicted"/>
<dbReference type="CDD" id="cd06223">
    <property type="entry name" value="PRTases_typeI"/>
    <property type="match status" value="1"/>
</dbReference>
<dbReference type="SUPFAM" id="SSF53271">
    <property type="entry name" value="PRTase-like"/>
    <property type="match status" value="1"/>
</dbReference>